<dbReference type="RefSeq" id="WP_045106294.1">
    <property type="nucleotide sequence ID" value="NZ_LN681225.1"/>
</dbReference>
<name>A0A0A8UV84_LEGHA</name>
<gene>
    <name evidence="1" type="ORF">LHA_2000</name>
</gene>
<sequence length="90" mass="9990">MQGRGSIRLTALLAAIPHLVINQEPQTYDSHAEASGVVVPADTTRMMHLMGEHILEGTITSLLPQNYLVNPVLDMMIGYQVMMPIRTLIY</sequence>
<dbReference type="PATRIC" id="fig|449.7.peg.2146"/>
<reference evidence="2" key="1">
    <citation type="submission" date="2014-09" db="EMBL/GenBank/DDBJ databases">
        <authorList>
            <person name="Gomez-Valero L."/>
        </authorList>
    </citation>
    <scope>NUCLEOTIDE SEQUENCE [LARGE SCALE GENOMIC DNA]</scope>
    <source>
        <strain evidence="2">ATCC35250</strain>
    </source>
</reference>
<dbReference type="HOGENOM" id="CLU_2437198_0_0_6"/>
<evidence type="ECO:0000313" key="1">
    <source>
        <dbReference type="EMBL" id="CEK11027.1"/>
    </source>
</evidence>
<dbReference type="Proteomes" id="UP000032803">
    <property type="component" value="Chromosome I"/>
</dbReference>
<proteinExistence type="predicted"/>
<dbReference type="EMBL" id="LN681225">
    <property type="protein sequence ID" value="CEK11027.1"/>
    <property type="molecule type" value="Genomic_DNA"/>
</dbReference>
<dbReference type="KEGG" id="lha:LHA_2000"/>
<accession>A0A0A8UV84</accession>
<protein>
    <submittedName>
        <fullName evidence="1">Uncharacterized protein</fullName>
    </submittedName>
</protein>
<evidence type="ECO:0000313" key="2">
    <source>
        <dbReference type="Proteomes" id="UP000032803"/>
    </source>
</evidence>
<organism evidence="1 2">
    <name type="scientific">Legionella hackeliae</name>
    <dbReference type="NCBI Taxonomy" id="449"/>
    <lineage>
        <taxon>Bacteria</taxon>
        <taxon>Pseudomonadati</taxon>
        <taxon>Pseudomonadota</taxon>
        <taxon>Gammaproteobacteria</taxon>
        <taxon>Legionellales</taxon>
        <taxon>Legionellaceae</taxon>
        <taxon>Legionella</taxon>
    </lineage>
</organism>
<dbReference type="OrthoDB" id="5638454at2"/>
<keyword evidence="2" id="KW-1185">Reference proteome</keyword>
<dbReference type="AlphaFoldDB" id="A0A0A8UV84"/>